<name>A0AAW2KAT3_SESRA</name>
<sequence length="69" mass="7837">MGAESGWNVDIVRAEFCAVDAECILGIRLQEGERDSLIWHFKRKGYFSVRSANRVALRLRGEAECFDST</sequence>
<organism evidence="1">
    <name type="scientific">Sesamum radiatum</name>
    <name type="common">Black benniseed</name>
    <dbReference type="NCBI Taxonomy" id="300843"/>
    <lineage>
        <taxon>Eukaryota</taxon>
        <taxon>Viridiplantae</taxon>
        <taxon>Streptophyta</taxon>
        <taxon>Embryophyta</taxon>
        <taxon>Tracheophyta</taxon>
        <taxon>Spermatophyta</taxon>
        <taxon>Magnoliopsida</taxon>
        <taxon>eudicotyledons</taxon>
        <taxon>Gunneridae</taxon>
        <taxon>Pentapetalae</taxon>
        <taxon>asterids</taxon>
        <taxon>lamiids</taxon>
        <taxon>Lamiales</taxon>
        <taxon>Pedaliaceae</taxon>
        <taxon>Sesamum</taxon>
    </lineage>
</organism>
<gene>
    <name evidence="1" type="ORF">Sradi_6227200</name>
</gene>
<protein>
    <submittedName>
        <fullName evidence="1">Uncharacterized protein</fullName>
    </submittedName>
</protein>
<accession>A0AAW2KAT3</accession>
<reference evidence="1" key="2">
    <citation type="journal article" date="2024" name="Plant">
        <title>Genomic evolution and insights into agronomic trait innovations of Sesamum species.</title>
        <authorList>
            <person name="Miao H."/>
            <person name="Wang L."/>
            <person name="Qu L."/>
            <person name="Liu H."/>
            <person name="Sun Y."/>
            <person name="Le M."/>
            <person name="Wang Q."/>
            <person name="Wei S."/>
            <person name="Zheng Y."/>
            <person name="Lin W."/>
            <person name="Duan Y."/>
            <person name="Cao H."/>
            <person name="Xiong S."/>
            <person name="Wang X."/>
            <person name="Wei L."/>
            <person name="Li C."/>
            <person name="Ma Q."/>
            <person name="Ju M."/>
            <person name="Zhao R."/>
            <person name="Li G."/>
            <person name="Mu C."/>
            <person name="Tian Q."/>
            <person name="Mei H."/>
            <person name="Zhang T."/>
            <person name="Gao T."/>
            <person name="Zhang H."/>
        </authorList>
    </citation>
    <scope>NUCLEOTIDE SEQUENCE</scope>
    <source>
        <strain evidence="1">G02</strain>
    </source>
</reference>
<comment type="caution">
    <text evidence="1">The sequence shown here is derived from an EMBL/GenBank/DDBJ whole genome shotgun (WGS) entry which is preliminary data.</text>
</comment>
<dbReference type="EMBL" id="JACGWJ010000029">
    <property type="protein sequence ID" value="KAL0303591.1"/>
    <property type="molecule type" value="Genomic_DNA"/>
</dbReference>
<evidence type="ECO:0000313" key="1">
    <source>
        <dbReference type="EMBL" id="KAL0303591.1"/>
    </source>
</evidence>
<reference evidence="1" key="1">
    <citation type="submission" date="2020-06" db="EMBL/GenBank/DDBJ databases">
        <authorList>
            <person name="Li T."/>
            <person name="Hu X."/>
            <person name="Zhang T."/>
            <person name="Song X."/>
            <person name="Zhang H."/>
            <person name="Dai N."/>
            <person name="Sheng W."/>
            <person name="Hou X."/>
            <person name="Wei L."/>
        </authorList>
    </citation>
    <scope>NUCLEOTIDE SEQUENCE</scope>
    <source>
        <strain evidence="1">G02</strain>
        <tissue evidence="1">Leaf</tissue>
    </source>
</reference>
<proteinExistence type="predicted"/>
<dbReference type="AlphaFoldDB" id="A0AAW2KAT3"/>